<dbReference type="PANTHER" id="PTHR43856:SF1">
    <property type="entry name" value="MITOCHONDRIAL CARDIOLIPIN HYDROLASE"/>
    <property type="match status" value="1"/>
</dbReference>
<dbReference type="GO" id="GO:0016891">
    <property type="term" value="F:RNA endonuclease activity producing 5'-phosphomonoesters, hydrolytic mechanism"/>
    <property type="evidence" value="ECO:0007669"/>
    <property type="project" value="TreeGrafter"/>
</dbReference>
<dbReference type="RefSeq" id="WP_219664314.1">
    <property type="nucleotide sequence ID" value="NZ_CP063064.1"/>
</dbReference>
<evidence type="ECO:0000313" key="9">
    <source>
        <dbReference type="Proteomes" id="UP000825134"/>
    </source>
</evidence>
<evidence type="ECO:0000256" key="3">
    <source>
        <dbReference type="ARBA" id="ARBA00012027"/>
    </source>
</evidence>
<evidence type="ECO:0000256" key="4">
    <source>
        <dbReference type="ARBA" id="ARBA00022801"/>
    </source>
</evidence>
<reference evidence="8" key="1">
    <citation type="journal article" date="2021" name="Front. Microbiol.">
        <title>Generation of Tetracycline and Rifamycin Resistant Chlamydia Suis Recombinants.</title>
        <authorList>
            <person name="Marti H."/>
            <person name="Bommana S."/>
            <person name="Read T.D."/>
            <person name="Pesch T."/>
            <person name="Prahauser B."/>
            <person name="Dean D."/>
            <person name="Borel N."/>
        </authorList>
    </citation>
    <scope>NUCLEOTIDE SEQUENCE</scope>
    <source>
        <strain evidence="8">208.1</strain>
    </source>
</reference>
<dbReference type="GO" id="GO:0016042">
    <property type="term" value="P:lipid catabolic process"/>
    <property type="evidence" value="ECO:0007669"/>
    <property type="project" value="UniProtKB-KW"/>
</dbReference>
<comment type="catalytic activity">
    <reaction evidence="1">
        <text>a 1,2-diacyl-sn-glycero-3-phosphocholine + H2O = a 1,2-diacyl-sn-glycero-3-phosphate + choline + H(+)</text>
        <dbReference type="Rhea" id="RHEA:14445"/>
        <dbReference type="ChEBI" id="CHEBI:15354"/>
        <dbReference type="ChEBI" id="CHEBI:15377"/>
        <dbReference type="ChEBI" id="CHEBI:15378"/>
        <dbReference type="ChEBI" id="CHEBI:57643"/>
        <dbReference type="ChEBI" id="CHEBI:58608"/>
        <dbReference type="EC" id="3.1.4.4"/>
    </reaction>
</comment>
<evidence type="ECO:0000256" key="5">
    <source>
        <dbReference type="ARBA" id="ARBA00022963"/>
    </source>
</evidence>
<dbReference type="PROSITE" id="PS50035">
    <property type="entry name" value="PLD"/>
    <property type="match status" value="2"/>
</dbReference>
<name>A0AAQ0J5U0_9CHLA</name>
<proteinExistence type="inferred from homology"/>
<dbReference type="InterPro" id="IPR025202">
    <property type="entry name" value="PLD-like_dom"/>
</dbReference>
<dbReference type="InterPro" id="IPR001736">
    <property type="entry name" value="PLipase_D/transphosphatidylase"/>
</dbReference>
<dbReference type="EC" id="3.1.4.4" evidence="3"/>
<dbReference type="Pfam" id="PF07145">
    <property type="entry name" value="PAM2"/>
    <property type="match status" value="1"/>
</dbReference>
<dbReference type="InterPro" id="IPR009818">
    <property type="entry name" value="PAM2_motif"/>
</dbReference>
<evidence type="ECO:0000313" key="8">
    <source>
        <dbReference type="EMBL" id="QYC74156.1"/>
    </source>
</evidence>
<gene>
    <name evidence="8" type="ORF">INQ84_03465</name>
</gene>
<dbReference type="SMART" id="SM00155">
    <property type="entry name" value="PLDc"/>
    <property type="match status" value="2"/>
</dbReference>
<evidence type="ECO:0000256" key="6">
    <source>
        <dbReference type="ARBA" id="ARBA00023098"/>
    </source>
</evidence>
<evidence type="ECO:0000256" key="2">
    <source>
        <dbReference type="ARBA" id="ARBA00008664"/>
    </source>
</evidence>
<feature type="domain" description="PLD phosphodiesterase" evidence="7">
    <location>
        <begin position="217"/>
        <end position="244"/>
    </location>
</feature>
<organism evidence="8 9">
    <name type="scientific">Chlamydia suis</name>
    <dbReference type="NCBI Taxonomy" id="83559"/>
    <lineage>
        <taxon>Bacteria</taxon>
        <taxon>Pseudomonadati</taxon>
        <taxon>Chlamydiota</taxon>
        <taxon>Chlamydiia</taxon>
        <taxon>Chlamydiales</taxon>
        <taxon>Chlamydiaceae</taxon>
        <taxon>Chlamydia/Chlamydophila group</taxon>
        <taxon>Chlamydia</taxon>
    </lineage>
</organism>
<keyword evidence="5" id="KW-0442">Lipid degradation</keyword>
<dbReference type="EMBL" id="CP063185">
    <property type="protein sequence ID" value="QYC74156.1"/>
    <property type="molecule type" value="Genomic_DNA"/>
</dbReference>
<dbReference type="Pfam" id="PF13091">
    <property type="entry name" value="PLDc_2"/>
    <property type="match status" value="2"/>
</dbReference>
<evidence type="ECO:0000256" key="1">
    <source>
        <dbReference type="ARBA" id="ARBA00000798"/>
    </source>
</evidence>
<dbReference type="GO" id="GO:0004630">
    <property type="term" value="F:phospholipase D activity"/>
    <property type="evidence" value="ECO:0007669"/>
    <property type="project" value="UniProtKB-EC"/>
</dbReference>
<accession>A0AAQ0J5U0</accession>
<sequence>MRIQELGNQTNSYWDCESSDSDSSESLVDGSRFGACGGIAVAPLNDSNSTLSTLANLTIQNIADSSSLNPNAQEFIPRALSTSPINNLNTTSSLPPITCSFLNIPFNETSSTRNSPTLSTIQRFSEDLGRIQQYFISSFSFHQQTNTDPIQMICDTIRFAKDNILIRTYMLSSWDIRQAIIDKAREGVRVRLEYNSISCLEELERCPNITLICRNHNKILLHKKTILVDGRHIIVSTGNFTENSLRRDVNCTLRIDSPALCSLIARECSGSCQLGNQLVTYYSLRKQSTADVNMITDMIRRSKKKIFIAMNVLSYRGILCALETAVQRGVQIMVVVDHARKQLTYDRMQQAGCTFPLFASTCFGYLHCKLALIDGKHLIIGSPNWSVSGMNSNYEDLIIVQNLCRITRCEIERISSFIRYHSELVTQENVANRLPFIPFTEEEDRNN</sequence>
<dbReference type="PANTHER" id="PTHR43856">
    <property type="entry name" value="CARDIOLIPIN HYDROLASE"/>
    <property type="match status" value="1"/>
</dbReference>
<protein>
    <recommendedName>
        <fullName evidence="3">phospholipase D</fullName>
        <ecNumber evidence="3">3.1.4.4</ecNumber>
    </recommendedName>
</protein>
<dbReference type="Proteomes" id="UP000825134">
    <property type="component" value="Chromosome"/>
</dbReference>
<keyword evidence="4" id="KW-0378">Hydrolase</keyword>
<evidence type="ECO:0000259" key="7">
    <source>
        <dbReference type="PROSITE" id="PS50035"/>
    </source>
</evidence>
<dbReference type="InterPro" id="IPR051406">
    <property type="entry name" value="PLD_domain"/>
</dbReference>
<dbReference type="GO" id="GO:0006793">
    <property type="term" value="P:phosphorus metabolic process"/>
    <property type="evidence" value="ECO:0007669"/>
    <property type="project" value="UniProtKB-ARBA"/>
</dbReference>
<dbReference type="Gene3D" id="3.30.870.10">
    <property type="entry name" value="Endonuclease Chain A"/>
    <property type="match status" value="2"/>
</dbReference>
<comment type="similarity">
    <text evidence="2">Belongs to the phospholipase D family.</text>
</comment>
<dbReference type="AlphaFoldDB" id="A0AAQ0J5U0"/>
<keyword evidence="6" id="KW-0443">Lipid metabolism</keyword>
<feature type="domain" description="PLD phosphodiesterase" evidence="7">
    <location>
        <begin position="362"/>
        <end position="389"/>
    </location>
</feature>
<dbReference type="SUPFAM" id="SSF56024">
    <property type="entry name" value="Phospholipase D/nuclease"/>
    <property type="match status" value="2"/>
</dbReference>